<keyword evidence="4 6" id="KW-0067">ATP-binding</keyword>
<dbReference type="InterPro" id="IPR027417">
    <property type="entry name" value="P-loop_NTPase"/>
</dbReference>
<evidence type="ECO:0000256" key="2">
    <source>
        <dbReference type="ARBA" id="ARBA00022448"/>
    </source>
</evidence>
<dbReference type="PANTHER" id="PTHR43776">
    <property type="entry name" value="TRANSPORT ATP-BINDING PROTEIN"/>
    <property type="match status" value="1"/>
</dbReference>
<name>A0AAD0ML07_BACPU</name>
<dbReference type="RefSeq" id="WP_117730035.1">
    <property type="nucleotide sequence ID" value="NZ_CP027116.1"/>
</dbReference>
<dbReference type="InterPro" id="IPR050319">
    <property type="entry name" value="ABC_transp_ATP-bind"/>
</dbReference>
<dbReference type="NCBIfam" id="TIGR01727">
    <property type="entry name" value="oligo_HPY"/>
    <property type="match status" value="1"/>
</dbReference>
<organism evidence="6 7">
    <name type="scientific">Bacillus pumilus</name>
    <name type="common">Bacillus mesentericus</name>
    <dbReference type="NCBI Taxonomy" id="1408"/>
    <lineage>
        <taxon>Bacteria</taxon>
        <taxon>Bacillati</taxon>
        <taxon>Bacillota</taxon>
        <taxon>Bacilli</taxon>
        <taxon>Bacillales</taxon>
        <taxon>Bacillaceae</taxon>
        <taxon>Bacillus</taxon>
    </lineage>
</organism>
<evidence type="ECO:0000259" key="5">
    <source>
        <dbReference type="PROSITE" id="PS50893"/>
    </source>
</evidence>
<dbReference type="Pfam" id="PF08352">
    <property type="entry name" value="oligo_HPY"/>
    <property type="match status" value="1"/>
</dbReference>
<comment type="similarity">
    <text evidence="1">Belongs to the ABC transporter superfamily.</text>
</comment>
<dbReference type="CDD" id="cd03257">
    <property type="entry name" value="ABC_NikE_OppD_transporters"/>
    <property type="match status" value="1"/>
</dbReference>
<accession>A0AAD0ML07</accession>
<keyword evidence="3" id="KW-0547">Nucleotide-binding</keyword>
<proteinExistence type="inferred from homology"/>
<dbReference type="AlphaFoldDB" id="A0AAD0ML07"/>
<dbReference type="GO" id="GO:0055085">
    <property type="term" value="P:transmembrane transport"/>
    <property type="evidence" value="ECO:0007669"/>
    <property type="project" value="UniProtKB-ARBA"/>
</dbReference>
<dbReference type="GO" id="GO:0016887">
    <property type="term" value="F:ATP hydrolysis activity"/>
    <property type="evidence" value="ECO:0007669"/>
    <property type="project" value="InterPro"/>
</dbReference>
<dbReference type="PANTHER" id="PTHR43776:SF7">
    <property type="entry name" value="D,D-DIPEPTIDE TRANSPORT ATP-BINDING PROTEIN DDPF-RELATED"/>
    <property type="match status" value="1"/>
</dbReference>
<dbReference type="FunFam" id="3.40.50.300:FF:000016">
    <property type="entry name" value="Oligopeptide ABC transporter ATP-binding component"/>
    <property type="match status" value="1"/>
</dbReference>
<protein>
    <submittedName>
        <fullName evidence="6">Oligopeptide ABC transporter ATP-binding protein OppF</fullName>
    </submittedName>
</protein>
<evidence type="ECO:0000313" key="7">
    <source>
        <dbReference type="Proteomes" id="UP000264960"/>
    </source>
</evidence>
<dbReference type="SMART" id="SM00382">
    <property type="entry name" value="AAA"/>
    <property type="match status" value="1"/>
</dbReference>
<evidence type="ECO:0000256" key="3">
    <source>
        <dbReference type="ARBA" id="ARBA00022741"/>
    </source>
</evidence>
<keyword evidence="2" id="KW-0813">Transport</keyword>
<dbReference type="PROSITE" id="PS00211">
    <property type="entry name" value="ABC_TRANSPORTER_1"/>
    <property type="match status" value="1"/>
</dbReference>
<feature type="domain" description="ABC transporter" evidence="5">
    <location>
        <begin position="7"/>
        <end position="252"/>
    </location>
</feature>
<dbReference type="GO" id="GO:0015833">
    <property type="term" value="P:peptide transport"/>
    <property type="evidence" value="ECO:0007669"/>
    <property type="project" value="InterPro"/>
</dbReference>
<dbReference type="PROSITE" id="PS50893">
    <property type="entry name" value="ABC_TRANSPORTER_2"/>
    <property type="match status" value="1"/>
</dbReference>
<dbReference type="Gene3D" id="3.40.50.300">
    <property type="entry name" value="P-loop containing nucleotide triphosphate hydrolases"/>
    <property type="match status" value="1"/>
</dbReference>
<evidence type="ECO:0000256" key="1">
    <source>
        <dbReference type="ARBA" id="ARBA00005417"/>
    </source>
</evidence>
<dbReference type="InterPro" id="IPR017871">
    <property type="entry name" value="ABC_transporter-like_CS"/>
</dbReference>
<dbReference type="InterPro" id="IPR003439">
    <property type="entry name" value="ABC_transporter-like_ATP-bd"/>
</dbReference>
<dbReference type="Pfam" id="PF00005">
    <property type="entry name" value="ABC_tran"/>
    <property type="match status" value="1"/>
</dbReference>
<dbReference type="InterPro" id="IPR013563">
    <property type="entry name" value="Oligopep_ABC_C"/>
</dbReference>
<evidence type="ECO:0000313" key="6">
    <source>
        <dbReference type="EMBL" id="AVM23503.1"/>
    </source>
</evidence>
<reference evidence="6 7" key="1">
    <citation type="submission" date="2018-02" db="EMBL/GenBank/DDBJ databases">
        <title>The complete genome of two Bacillus pumilus strains from Cuatro Cienegas, Coahuila, Mexico.</title>
        <authorList>
            <person name="Zarza E."/>
            <person name="Alcaraz L.D."/>
            <person name="Aguilar-Salinas B."/>
            <person name="Islas A."/>
            <person name="Olmedo-Alvarez G."/>
        </authorList>
    </citation>
    <scope>NUCLEOTIDE SEQUENCE [LARGE SCALE GENOMIC DNA]</scope>
    <source>
        <strain evidence="6 7">145</strain>
    </source>
</reference>
<gene>
    <name evidence="6" type="ORF">C5695_06555</name>
</gene>
<dbReference type="GO" id="GO:0005524">
    <property type="term" value="F:ATP binding"/>
    <property type="evidence" value="ECO:0007669"/>
    <property type="project" value="UniProtKB-KW"/>
</dbReference>
<evidence type="ECO:0000256" key="4">
    <source>
        <dbReference type="ARBA" id="ARBA00022840"/>
    </source>
</evidence>
<dbReference type="Proteomes" id="UP000264960">
    <property type="component" value="Chromosome"/>
</dbReference>
<dbReference type="InterPro" id="IPR003593">
    <property type="entry name" value="AAA+_ATPase"/>
</dbReference>
<dbReference type="SUPFAM" id="SSF52540">
    <property type="entry name" value="P-loop containing nucleoside triphosphate hydrolases"/>
    <property type="match status" value="1"/>
</dbReference>
<sequence length="326" mass="36547">MAVEPLLQVNNLKKHFDLSKGRTLKALDGVSFQLKQGETFGLVGESGCGKSTLGKVLMRLYEPTDGEALYEGKSLHHLSQKESFDFNRQIQMVFQDPYSSLNPRLSVKDIMLEPMEIHNLYGSQKKRVARVKELLEAVGLSYDFATRYPHEFSGGQRQRIGIARALALAPKFIVADEPISALDVSVQAQVVNLLKKLQKEEGLTFLFIAHDLSMVKYISDRIGVMYLGHLVELTSSNSLYQTPLHPYTQALLSAIPIPDPDVEDKRKRFILKGEIPSPVNPPSGCVFRTRCPAAMDLCAEKKPTLQAVEEGHEVACHLYDRHKLMK</sequence>
<dbReference type="EMBL" id="CP027116">
    <property type="protein sequence ID" value="AVM23503.1"/>
    <property type="molecule type" value="Genomic_DNA"/>
</dbReference>